<sequence>MNRFTSILLIFGYFGVVIATFTNEQIKEASKKCCTPNRQECCFDLLKFGTPIRCGYENHKKFPSVVHDCLQKQLFATEPEKRIPLNVCAQRKRERYQNTDLCPFDIRTIIVRILLFFYP</sequence>
<keyword evidence="1" id="KW-0732">Signal</keyword>
<reference evidence="3" key="1">
    <citation type="submission" date="2016-11" db="UniProtKB">
        <authorList>
            <consortium name="WormBaseParasite"/>
        </authorList>
    </citation>
    <scope>IDENTIFICATION</scope>
</reference>
<proteinExistence type="predicted"/>
<dbReference type="Gene3D" id="1.10.150.360">
    <property type="match status" value="1"/>
</dbReference>
<dbReference type="STRING" id="1561998.A0A1I7UN41"/>
<dbReference type="PANTHER" id="PTHR37979">
    <property type="entry name" value="PROTEIN HER-1"/>
    <property type="match status" value="1"/>
</dbReference>
<dbReference type="SUPFAM" id="SSF110014">
    <property type="entry name" value="Her-1"/>
    <property type="match status" value="1"/>
</dbReference>
<dbReference type="InterPro" id="IPR015313">
    <property type="entry name" value="Her-1"/>
</dbReference>
<evidence type="ECO:0000313" key="2">
    <source>
        <dbReference type="Proteomes" id="UP000095282"/>
    </source>
</evidence>
<evidence type="ECO:0000256" key="1">
    <source>
        <dbReference type="SAM" id="SignalP"/>
    </source>
</evidence>
<feature type="chain" id="PRO_5009309107" evidence="1">
    <location>
        <begin position="20"/>
        <end position="119"/>
    </location>
</feature>
<evidence type="ECO:0000313" key="3">
    <source>
        <dbReference type="WBParaSite" id="Csp11.Scaffold630.g17634.t1"/>
    </source>
</evidence>
<dbReference type="InterPro" id="IPR036341">
    <property type="entry name" value="Her-1_sf"/>
</dbReference>
<dbReference type="PANTHER" id="PTHR37979:SF1">
    <property type="entry name" value="PROTEIN HER-1"/>
    <property type="match status" value="1"/>
</dbReference>
<dbReference type="Proteomes" id="UP000095282">
    <property type="component" value="Unplaced"/>
</dbReference>
<dbReference type="AlphaFoldDB" id="A0A1I7UN41"/>
<protein>
    <submittedName>
        <fullName evidence="3">DB domain-containing protein</fullName>
    </submittedName>
</protein>
<dbReference type="WBParaSite" id="Csp11.Scaffold630.g17634.t1">
    <property type="protein sequence ID" value="Csp11.Scaffold630.g17634.t1"/>
    <property type="gene ID" value="Csp11.Scaffold630.g17634"/>
</dbReference>
<accession>A0A1I7UN41</accession>
<organism evidence="2 3">
    <name type="scientific">Caenorhabditis tropicalis</name>
    <dbReference type="NCBI Taxonomy" id="1561998"/>
    <lineage>
        <taxon>Eukaryota</taxon>
        <taxon>Metazoa</taxon>
        <taxon>Ecdysozoa</taxon>
        <taxon>Nematoda</taxon>
        <taxon>Chromadorea</taxon>
        <taxon>Rhabditida</taxon>
        <taxon>Rhabditina</taxon>
        <taxon>Rhabditomorpha</taxon>
        <taxon>Rhabditoidea</taxon>
        <taxon>Rhabditidae</taxon>
        <taxon>Peloderinae</taxon>
        <taxon>Caenorhabditis</taxon>
    </lineage>
</organism>
<feature type="signal peptide" evidence="1">
    <location>
        <begin position="1"/>
        <end position="19"/>
    </location>
</feature>
<name>A0A1I7UN41_9PELO</name>
<dbReference type="Pfam" id="PF09232">
    <property type="entry name" value="Caenor_Her-1"/>
    <property type="match status" value="1"/>
</dbReference>
<keyword evidence="2" id="KW-1185">Reference proteome</keyword>